<evidence type="ECO:0000313" key="3">
    <source>
        <dbReference type="Proteomes" id="UP000275078"/>
    </source>
</evidence>
<dbReference type="Proteomes" id="UP000275078">
    <property type="component" value="Unassembled WGS sequence"/>
</dbReference>
<gene>
    <name evidence="2" type="ORF">BJ508DRAFT_363963</name>
</gene>
<evidence type="ECO:0000256" key="1">
    <source>
        <dbReference type="SAM" id="MobiDB-lite"/>
    </source>
</evidence>
<organism evidence="2 3">
    <name type="scientific">Ascobolus immersus RN42</name>
    <dbReference type="NCBI Taxonomy" id="1160509"/>
    <lineage>
        <taxon>Eukaryota</taxon>
        <taxon>Fungi</taxon>
        <taxon>Dikarya</taxon>
        <taxon>Ascomycota</taxon>
        <taxon>Pezizomycotina</taxon>
        <taxon>Pezizomycetes</taxon>
        <taxon>Pezizales</taxon>
        <taxon>Ascobolaceae</taxon>
        <taxon>Ascobolus</taxon>
    </lineage>
</organism>
<dbReference type="AlphaFoldDB" id="A0A3N4HX91"/>
<dbReference type="EMBL" id="ML119713">
    <property type="protein sequence ID" value="RPA78299.1"/>
    <property type="molecule type" value="Genomic_DNA"/>
</dbReference>
<name>A0A3N4HX91_ASCIM</name>
<accession>A0A3N4HX91</accession>
<sequence>MGLRLVDTPVSDTQPAELHKGEGGGEGEVGEEEVKEQEGGGGGNDKTYALAAKLHKFGEEKLASSTKPKVLKAHLALLQERMVEYLAANTKYDEFFELFWEAFDVRLEAHGDAAGLKKASEYFEACLQKVVGALQKIGVKQGEVIEEIVKCEALLKEEGWVLDESVKEEIEE</sequence>
<evidence type="ECO:0000313" key="2">
    <source>
        <dbReference type="EMBL" id="RPA78299.1"/>
    </source>
</evidence>
<proteinExistence type="predicted"/>
<reference evidence="2 3" key="1">
    <citation type="journal article" date="2018" name="Nat. Ecol. Evol.">
        <title>Pezizomycetes genomes reveal the molecular basis of ectomycorrhizal truffle lifestyle.</title>
        <authorList>
            <person name="Murat C."/>
            <person name="Payen T."/>
            <person name="Noel B."/>
            <person name="Kuo A."/>
            <person name="Morin E."/>
            <person name="Chen J."/>
            <person name="Kohler A."/>
            <person name="Krizsan K."/>
            <person name="Balestrini R."/>
            <person name="Da Silva C."/>
            <person name="Montanini B."/>
            <person name="Hainaut M."/>
            <person name="Levati E."/>
            <person name="Barry K.W."/>
            <person name="Belfiori B."/>
            <person name="Cichocki N."/>
            <person name="Clum A."/>
            <person name="Dockter R.B."/>
            <person name="Fauchery L."/>
            <person name="Guy J."/>
            <person name="Iotti M."/>
            <person name="Le Tacon F."/>
            <person name="Lindquist E.A."/>
            <person name="Lipzen A."/>
            <person name="Malagnac F."/>
            <person name="Mello A."/>
            <person name="Molinier V."/>
            <person name="Miyauchi S."/>
            <person name="Poulain J."/>
            <person name="Riccioni C."/>
            <person name="Rubini A."/>
            <person name="Sitrit Y."/>
            <person name="Splivallo R."/>
            <person name="Traeger S."/>
            <person name="Wang M."/>
            <person name="Zifcakova L."/>
            <person name="Wipf D."/>
            <person name="Zambonelli A."/>
            <person name="Paolocci F."/>
            <person name="Nowrousian M."/>
            <person name="Ottonello S."/>
            <person name="Baldrian P."/>
            <person name="Spatafora J.W."/>
            <person name="Henrissat B."/>
            <person name="Nagy L.G."/>
            <person name="Aury J.M."/>
            <person name="Wincker P."/>
            <person name="Grigoriev I.V."/>
            <person name="Bonfante P."/>
            <person name="Martin F.M."/>
        </authorList>
    </citation>
    <scope>NUCLEOTIDE SEQUENCE [LARGE SCALE GENOMIC DNA]</scope>
    <source>
        <strain evidence="2 3">RN42</strain>
    </source>
</reference>
<feature type="region of interest" description="Disordered" evidence="1">
    <location>
        <begin position="1"/>
        <end position="44"/>
    </location>
</feature>
<protein>
    <submittedName>
        <fullName evidence="2">Uncharacterized protein</fullName>
    </submittedName>
</protein>
<keyword evidence="3" id="KW-1185">Reference proteome</keyword>